<reference evidence="1" key="1">
    <citation type="submission" date="2022-01" db="EMBL/GenBank/DDBJ databases">
        <title>Comparative genomics reveals a dynamic genome evolution in the ectomycorrhizal milk-cap (Lactarius) mushrooms.</title>
        <authorList>
            <consortium name="DOE Joint Genome Institute"/>
            <person name="Lebreton A."/>
            <person name="Tang N."/>
            <person name="Kuo A."/>
            <person name="LaButti K."/>
            <person name="Drula E."/>
            <person name="Barry K."/>
            <person name="Clum A."/>
            <person name="Lipzen A."/>
            <person name="Mousain D."/>
            <person name="Ng V."/>
            <person name="Wang R."/>
            <person name="Wang X."/>
            <person name="Dai Y."/>
            <person name="Henrissat B."/>
            <person name="Grigoriev I.V."/>
            <person name="Guerin-Laguette A."/>
            <person name="Yu F."/>
            <person name="Martin F.M."/>
        </authorList>
    </citation>
    <scope>NUCLEOTIDE SEQUENCE</scope>
    <source>
        <strain evidence="1">QP</strain>
    </source>
</reference>
<evidence type="ECO:0008006" key="3">
    <source>
        <dbReference type="Google" id="ProtNLM"/>
    </source>
</evidence>
<comment type="caution">
    <text evidence="1">The sequence shown here is derived from an EMBL/GenBank/DDBJ whole genome shotgun (WGS) entry which is preliminary data.</text>
</comment>
<protein>
    <recommendedName>
        <fullName evidence="3">F-box domain-containing protein</fullName>
    </recommendedName>
</protein>
<evidence type="ECO:0000313" key="1">
    <source>
        <dbReference type="EMBL" id="KAH8994844.1"/>
    </source>
</evidence>
<proteinExistence type="predicted"/>
<name>A0AAD4LL31_9AGAM</name>
<dbReference type="Gene3D" id="3.80.10.10">
    <property type="entry name" value="Ribonuclease Inhibitor"/>
    <property type="match status" value="1"/>
</dbReference>
<accession>A0AAD4LL31</accession>
<dbReference type="InterPro" id="IPR032675">
    <property type="entry name" value="LRR_dom_sf"/>
</dbReference>
<dbReference type="EMBL" id="JAKELL010000013">
    <property type="protein sequence ID" value="KAH8994844.1"/>
    <property type="molecule type" value="Genomic_DNA"/>
</dbReference>
<dbReference type="Proteomes" id="UP001201163">
    <property type="component" value="Unassembled WGS sequence"/>
</dbReference>
<sequence length="437" mass="49034">MHLYTFPQFWPTLTHVCRRWRQIVLSSPLGLRLRLYCTYGTPVMKTLDCWPPFPLVVNYGWVPMLTPAPLIATPEDEKNVIAALKHSDRVASISLTITNSLLETLSQVVISGPFSALEELVLLSRDNGDNVQFALPNSFRWGPRLRFLHSTRIAIPTLPQLLSPSTGLVDLLLYDIPDIGYFSPYAFADALSEMTQLQTLVLNFLSLSPSRNDFDFPPQSWERVVLPALTCLKYRGTSKYLDRIDAPCLGDINIAFLNQPTLDALQLGLFIGRIEMQASPPQADILSSWGDISITLTQPDSLTRLELQISCGELDLQLSSISQICDHFSPFLSNVEDLNIDAIGLSSVPDDMDDEQWLRIIRAFGGVKDFRVSGELATDILRALRPAGEGHETVLPALRNLHLQEPISTHGPFWDTVRSFLTQRQLSSRPVQLYFSE</sequence>
<dbReference type="AlphaFoldDB" id="A0AAD4LL31"/>
<keyword evidence="2" id="KW-1185">Reference proteome</keyword>
<evidence type="ECO:0000313" key="2">
    <source>
        <dbReference type="Proteomes" id="UP001201163"/>
    </source>
</evidence>
<organism evidence="1 2">
    <name type="scientific">Lactarius akahatsu</name>
    <dbReference type="NCBI Taxonomy" id="416441"/>
    <lineage>
        <taxon>Eukaryota</taxon>
        <taxon>Fungi</taxon>
        <taxon>Dikarya</taxon>
        <taxon>Basidiomycota</taxon>
        <taxon>Agaricomycotina</taxon>
        <taxon>Agaricomycetes</taxon>
        <taxon>Russulales</taxon>
        <taxon>Russulaceae</taxon>
        <taxon>Lactarius</taxon>
    </lineage>
</organism>
<dbReference type="SUPFAM" id="SSF52047">
    <property type="entry name" value="RNI-like"/>
    <property type="match status" value="1"/>
</dbReference>
<gene>
    <name evidence="1" type="ORF">EDB92DRAFT_232426</name>
</gene>